<evidence type="ECO:0000313" key="3">
    <source>
        <dbReference type="Proteomes" id="UP000636800"/>
    </source>
</evidence>
<sequence>MGFGRRWWIGCGSGYVRGGWREAVAAAAEEEVRPGGGSGYGVVSFEVDPTVGRKR</sequence>
<dbReference type="Proteomes" id="UP000636800">
    <property type="component" value="Unassembled WGS sequence"/>
</dbReference>
<dbReference type="EMBL" id="JADCNM010000008">
    <property type="protein sequence ID" value="KAG0471506.1"/>
    <property type="molecule type" value="Genomic_DNA"/>
</dbReference>
<protein>
    <submittedName>
        <fullName evidence="2">Uncharacterized protein</fullName>
    </submittedName>
</protein>
<dbReference type="AlphaFoldDB" id="A0A835UTU4"/>
<dbReference type="Proteomes" id="UP000639772">
    <property type="component" value="Unassembled WGS sequence"/>
</dbReference>
<evidence type="ECO:0000313" key="1">
    <source>
        <dbReference type="EMBL" id="KAG0469961.1"/>
    </source>
</evidence>
<keyword evidence="3" id="KW-1185">Reference proteome</keyword>
<organism evidence="2 4">
    <name type="scientific">Vanilla planifolia</name>
    <name type="common">Vanilla</name>
    <dbReference type="NCBI Taxonomy" id="51239"/>
    <lineage>
        <taxon>Eukaryota</taxon>
        <taxon>Viridiplantae</taxon>
        <taxon>Streptophyta</taxon>
        <taxon>Embryophyta</taxon>
        <taxon>Tracheophyta</taxon>
        <taxon>Spermatophyta</taxon>
        <taxon>Magnoliopsida</taxon>
        <taxon>Liliopsida</taxon>
        <taxon>Asparagales</taxon>
        <taxon>Orchidaceae</taxon>
        <taxon>Vanilloideae</taxon>
        <taxon>Vanilleae</taxon>
        <taxon>Vanilla</taxon>
    </lineage>
</organism>
<proteinExistence type="predicted"/>
<accession>A0A835UTU4</accession>
<evidence type="ECO:0000313" key="2">
    <source>
        <dbReference type="EMBL" id="KAG0471506.1"/>
    </source>
</evidence>
<gene>
    <name evidence="2" type="ORF">HPP92_016052</name>
    <name evidence="1" type="ORF">HPP92_016661</name>
</gene>
<reference evidence="3 4" key="1">
    <citation type="journal article" date="2020" name="Nat. Food">
        <title>A phased Vanilla planifolia genome enables genetic improvement of flavour and production.</title>
        <authorList>
            <person name="Hasing T."/>
            <person name="Tang H."/>
            <person name="Brym M."/>
            <person name="Khazi F."/>
            <person name="Huang T."/>
            <person name="Chambers A.H."/>
        </authorList>
    </citation>
    <scope>NUCLEOTIDE SEQUENCE [LARGE SCALE GENOMIC DNA]</scope>
    <source>
        <tissue evidence="2">Leaf</tissue>
    </source>
</reference>
<evidence type="ECO:0000313" key="4">
    <source>
        <dbReference type="Proteomes" id="UP000639772"/>
    </source>
</evidence>
<name>A0A835UTU4_VANPL</name>
<dbReference type="EMBL" id="JADCNL010000008">
    <property type="protein sequence ID" value="KAG0469961.1"/>
    <property type="molecule type" value="Genomic_DNA"/>
</dbReference>
<comment type="caution">
    <text evidence="2">The sequence shown here is derived from an EMBL/GenBank/DDBJ whole genome shotgun (WGS) entry which is preliminary data.</text>
</comment>